<keyword evidence="1" id="KW-0732">Signal</keyword>
<dbReference type="Proteomes" id="UP000323506">
    <property type="component" value="Chromosome A04"/>
</dbReference>
<evidence type="ECO:0000313" key="3">
    <source>
        <dbReference type="Proteomes" id="UP000323506"/>
    </source>
</evidence>
<evidence type="ECO:0000313" key="2">
    <source>
        <dbReference type="EMBL" id="TYH22271.1"/>
    </source>
</evidence>
<keyword evidence="3" id="KW-1185">Reference proteome</keyword>
<dbReference type="EMBL" id="CM017691">
    <property type="protein sequence ID" value="TYH22271.1"/>
    <property type="molecule type" value="Genomic_DNA"/>
</dbReference>
<accession>A0A5D2GWP5</accession>
<protein>
    <submittedName>
        <fullName evidence="2">Uncharacterized protein</fullName>
    </submittedName>
</protein>
<feature type="chain" id="PRO_5022792638" evidence="1">
    <location>
        <begin position="30"/>
        <end position="69"/>
    </location>
</feature>
<gene>
    <name evidence="2" type="ORF">ES288_A04G113900v1</name>
</gene>
<sequence>MRGQIKKAKKISIGASLLSLPLLFSPAATVLKPIIATIVTVPPRAEVGRCNSGTVQVSERCQARGRGSI</sequence>
<dbReference type="AlphaFoldDB" id="A0A5D2GWP5"/>
<name>A0A5D2GWP5_GOSDA</name>
<feature type="signal peptide" evidence="1">
    <location>
        <begin position="1"/>
        <end position="29"/>
    </location>
</feature>
<reference evidence="2 3" key="1">
    <citation type="submission" date="2019-06" db="EMBL/GenBank/DDBJ databases">
        <title>WGS assembly of Gossypium darwinii.</title>
        <authorList>
            <person name="Chen Z.J."/>
            <person name="Sreedasyam A."/>
            <person name="Ando A."/>
            <person name="Song Q."/>
            <person name="De L."/>
            <person name="Hulse-Kemp A."/>
            <person name="Ding M."/>
            <person name="Ye W."/>
            <person name="Kirkbride R."/>
            <person name="Jenkins J."/>
            <person name="Plott C."/>
            <person name="Lovell J."/>
            <person name="Lin Y.-M."/>
            <person name="Vaughn R."/>
            <person name="Liu B."/>
            <person name="Li W."/>
            <person name="Simpson S."/>
            <person name="Scheffler B."/>
            <person name="Saski C."/>
            <person name="Grover C."/>
            <person name="Hu G."/>
            <person name="Conover J."/>
            <person name="Carlson J."/>
            <person name="Shu S."/>
            <person name="Boston L."/>
            <person name="Williams M."/>
            <person name="Peterson D."/>
            <person name="Mcgee K."/>
            <person name="Jones D."/>
            <person name="Wendel J."/>
            <person name="Stelly D."/>
            <person name="Grimwood J."/>
            <person name="Schmutz J."/>
        </authorList>
    </citation>
    <scope>NUCLEOTIDE SEQUENCE [LARGE SCALE GENOMIC DNA]</scope>
    <source>
        <strain evidence="2">1808015.09</strain>
    </source>
</reference>
<evidence type="ECO:0000256" key="1">
    <source>
        <dbReference type="SAM" id="SignalP"/>
    </source>
</evidence>
<organism evidence="2 3">
    <name type="scientific">Gossypium darwinii</name>
    <name type="common">Darwin's cotton</name>
    <name type="synonym">Gossypium barbadense var. darwinii</name>
    <dbReference type="NCBI Taxonomy" id="34276"/>
    <lineage>
        <taxon>Eukaryota</taxon>
        <taxon>Viridiplantae</taxon>
        <taxon>Streptophyta</taxon>
        <taxon>Embryophyta</taxon>
        <taxon>Tracheophyta</taxon>
        <taxon>Spermatophyta</taxon>
        <taxon>Magnoliopsida</taxon>
        <taxon>eudicotyledons</taxon>
        <taxon>Gunneridae</taxon>
        <taxon>Pentapetalae</taxon>
        <taxon>rosids</taxon>
        <taxon>malvids</taxon>
        <taxon>Malvales</taxon>
        <taxon>Malvaceae</taxon>
        <taxon>Malvoideae</taxon>
        <taxon>Gossypium</taxon>
    </lineage>
</organism>
<proteinExistence type="predicted"/>